<dbReference type="InterPro" id="IPR052192">
    <property type="entry name" value="Insect_Ionotropic_Sensory_Rcpt"/>
</dbReference>
<dbReference type="InterPro" id="IPR001320">
    <property type="entry name" value="Iontro_rcpt_C"/>
</dbReference>
<evidence type="ECO:0000256" key="5">
    <source>
        <dbReference type="ARBA" id="ARBA00022989"/>
    </source>
</evidence>
<dbReference type="AlphaFoldDB" id="A0A0C9QGD4"/>
<dbReference type="PANTHER" id="PTHR42643:SF30">
    <property type="entry name" value="IONOTROPIC RECEPTOR 40A-RELATED"/>
    <property type="match status" value="1"/>
</dbReference>
<feature type="non-terminal residue" evidence="11">
    <location>
        <position position="1"/>
    </location>
</feature>
<evidence type="ECO:0000256" key="2">
    <source>
        <dbReference type="ARBA" id="ARBA00008685"/>
    </source>
</evidence>
<keyword evidence="4 9" id="KW-0812">Transmembrane</keyword>
<keyword evidence="5 9" id="KW-1133">Transmembrane helix</keyword>
<evidence type="ECO:0000256" key="4">
    <source>
        <dbReference type="ARBA" id="ARBA00022692"/>
    </source>
</evidence>
<evidence type="ECO:0000256" key="3">
    <source>
        <dbReference type="ARBA" id="ARBA00022475"/>
    </source>
</evidence>
<evidence type="ECO:0000256" key="9">
    <source>
        <dbReference type="SAM" id="Phobius"/>
    </source>
</evidence>
<evidence type="ECO:0000256" key="7">
    <source>
        <dbReference type="ARBA" id="ARBA00023170"/>
    </source>
</evidence>
<feature type="transmembrane region" description="Helical" evidence="9">
    <location>
        <begin position="26"/>
        <end position="47"/>
    </location>
</feature>
<evidence type="ECO:0000256" key="1">
    <source>
        <dbReference type="ARBA" id="ARBA00004651"/>
    </source>
</evidence>
<organism evidence="11">
    <name type="scientific">Fopius arisanus</name>
    <dbReference type="NCBI Taxonomy" id="64838"/>
    <lineage>
        <taxon>Eukaryota</taxon>
        <taxon>Metazoa</taxon>
        <taxon>Ecdysozoa</taxon>
        <taxon>Arthropoda</taxon>
        <taxon>Hexapoda</taxon>
        <taxon>Insecta</taxon>
        <taxon>Pterygota</taxon>
        <taxon>Neoptera</taxon>
        <taxon>Endopterygota</taxon>
        <taxon>Hymenoptera</taxon>
        <taxon>Apocrita</taxon>
        <taxon>Ichneumonoidea</taxon>
        <taxon>Braconidae</taxon>
        <taxon>Opiinae</taxon>
        <taxon>Fopius</taxon>
    </lineage>
</organism>
<accession>A0A0C9QGD4</accession>
<dbReference type="Pfam" id="PF00060">
    <property type="entry name" value="Lig_chan"/>
    <property type="match status" value="1"/>
</dbReference>
<dbReference type="GO" id="GO:0050906">
    <property type="term" value="P:detection of stimulus involved in sensory perception"/>
    <property type="evidence" value="ECO:0007669"/>
    <property type="project" value="UniProtKB-ARBA"/>
</dbReference>
<comment type="similarity">
    <text evidence="2">Belongs to the glutamate-gated ion channel (TC 1.A.10.1) family.</text>
</comment>
<dbReference type="PANTHER" id="PTHR42643">
    <property type="entry name" value="IONOTROPIC RECEPTOR 20A-RELATED"/>
    <property type="match status" value="1"/>
</dbReference>
<sequence>GVGGTRLYLRKLDAARLQWNAYFKAFAVNVWIIIIGLIITVPVLLTLMRYRKKRCNLFPLALEHYSDIWGIYCQQGLSVFPKETSLRIVYLSIFISALVSSGAYSASLISFLAVSSSYSPFNTMEEFVEDGSYPLIVLKDSPDYHMYKTSNQTLVKKMMALMKPVDLLPRSYQEGFNEICTKRVAFYTHEAIRRAMVNKIPCEITAINTGKTETLGMALPRGSEYRGLINYQIRRFGDNGMLQRLGYKYFTEHHRNELTHPSVHLQGVIPIVAVLIAGFVIAFVIFILEGIFHASEKNSRNLNKPRKF</sequence>
<evidence type="ECO:0000256" key="8">
    <source>
        <dbReference type="ARBA" id="ARBA00023180"/>
    </source>
</evidence>
<dbReference type="Gene3D" id="3.40.190.10">
    <property type="entry name" value="Periplasmic binding protein-like II"/>
    <property type="match status" value="2"/>
</dbReference>
<dbReference type="GO" id="GO:0005886">
    <property type="term" value="C:plasma membrane"/>
    <property type="evidence" value="ECO:0007669"/>
    <property type="project" value="UniProtKB-SubCell"/>
</dbReference>
<proteinExistence type="inferred from homology"/>
<feature type="domain" description="Ionotropic glutamate receptor C-terminal" evidence="10">
    <location>
        <begin position="28"/>
        <end position="177"/>
    </location>
</feature>
<evidence type="ECO:0000256" key="6">
    <source>
        <dbReference type="ARBA" id="ARBA00023136"/>
    </source>
</evidence>
<reference evidence="11" key="1">
    <citation type="submission" date="2015-01" db="EMBL/GenBank/DDBJ databases">
        <title>Transcriptome Assembly of Fopius arisanus.</title>
        <authorList>
            <person name="Geib S."/>
        </authorList>
    </citation>
    <scope>NUCLEOTIDE SEQUENCE</scope>
</reference>
<name>A0A0C9QGD4_9HYME</name>
<evidence type="ECO:0000313" key="11">
    <source>
        <dbReference type="EMBL" id="JAG72271.1"/>
    </source>
</evidence>
<dbReference type="GO" id="GO:0015276">
    <property type="term" value="F:ligand-gated monoatomic ion channel activity"/>
    <property type="evidence" value="ECO:0007669"/>
    <property type="project" value="InterPro"/>
</dbReference>
<comment type="subcellular location">
    <subcellularLocation>
        <location evidence="1">Cell membrane</location>
        <topology evidence="1">Multi-pass membrane protein</topology>
    </subcellularLocation>
</comment>
<dbReference type="EMBL" id="GBYB01002504">
    <property type="protein sequence ID" value="JAG72271.1"/>
    <property type="molecule type" value="Transcribed_RNA"/>
</dbReference>
<feature type="transmembrane region" description="Helical" evidence="9">
    <location>
        <begin position="88"/>
        <end position="114"/>
    </location>
</feature>
<keyword evidence="3" id="KW-1003">Cell membrane</keyword>
<keyword evidence="6 9" id="KW-0472">Membrane</keyword>
<feature type="transmembrane region" description="Helical" evidence="9">
    <location>
        <begin position="268"/>
        <end position="292"/>
    </location>
</feature>
<dbReference type="SUPFAM" id="SSF53850">
    <property type="entry name" value="Periplasmic binding protein-like II"/>
    <property type="match status" value="1"/>
</dbReference>
<gene>
    <name evidence="11" type="primary">GLRK_4</name>
    <name evidence="11" type="ORF">g.9928</name>
</gene>
<protein>
    <submittedName>
        <fullName evidence="11">GLRK_4 protein</fullName>
    </submittedName>
</protein>
<evidence type="ECO:0000259" key="10">
    <source>
        <dbReference type="Pfam" id="PF00060"/>
    </source>
</evidence>
<keyword evidence="8" id="KW-0325">Glycoprotein</keyword>
<keyword evidence="7" id="KW-0675">Receptor</keyword>